<dbReference type="AlphaFoldDB" id="A0A1E2UMB8"/>
<name>A0A1E2UMB8_9GAMM</name>
<evidence type="ECO:0000313" key="3">
    <source>
        <dbReference type="Proteomes" id="UP000094849"/>
    </source>
</evidence>
<gene>
    <name evidence="2" type="ORF">A3196_03310</name>
</gene>
<feature type="transmembrane region" description="Helical" evidence="1">
    <location>
        <begin position="37"/>
        <end position="56"/>
    </location>
</feature>
<protein>
    <submittedName>
        <fullName evidence="2">Uncharacterized protein</fullName>
    </submittedName>
</protein>
<comment type="caution">
    <text evidence="2">The sequence shown here is derived from an EMBL/GenBank/DDBJ whole genome shotgun (WGS) entry which is preliminary data.</text>
</comment>
<evidence type="ECO:0000256" key="1">
    <source>
        <dbReference type="SAM" id="Phobius"/>
    </source>
</evidence>
<dbReference type="Proteomes" id="UP000094849">
    <property type="component" value="Unassembled WGS sequence"/>
</dbReference>
<evidence type="ECO:0000313" key="2">
    <source>
        <dbReference type="EMBL" id="ODB95870.1"/>
    </source>
</evidence>
<keyword evidence="1" id="KW-0812">Transmembrane</keyword>
<sequence>MIILLYLAIETLAYIAFQASLLSDHCLISQICSPADSLISLILSLLWLVGVTASQVHAGARKINPHPG</sequence>
<accession>A0A1E2UMB8</accession>
<organism evidence="2 3">
    <name type="scientific">Candidatus Thiodiazotropha endoloripes</name>
    <dbReference type="NCBI Taxonomy" id="1818881"/>
    <lineage>
        <taxon>Bacteria</taxon>
        <taxon>Pseudomonadati</taxon>
        <taxon>Pseudomonadota</taxon>
        <taxon>Gammaproteobacteria</taxon>
        <taxon>Chromatiales</taxon>
        <taxon>Sedimenticolaceae</taxon>
        <taxon>Candidatus Thiodiazotropha</taxon>
    </lineage>
</organism>
<keyword evidence="1" id="KW-0472">Membrane</keyword>
<proteinExistence type="predicted"/>
<dbReference type="EMBL" id="LVJZ01000003">
    <property type="protein sequence ID" value="ODB95870.1"/>
    <property type="molecule type" value="Genomic_DNA"/>
</dbReference>
<keyword evidence="1" id="KW-1133">Transmembrane helix</keyword>
<reference evidence="2 3" key="1">
    <citation type="submission" date="2016-03" db="EMBL/GenBank/DDBJ databases">
        <title>Chemosynthetic sulphur-oxidizing symbionts of marine invertebrate animals are capable of nitrogen fixation.</title>
        <authorList>
            <person name="Petersen J.M."/>
            <person name="Kemper A."/>
            <person name="Gruber-Vodicka H."/>
            <person name="Cardini U."/>
            <person name="Geest Mvander."/>
            <person name="Kleiner M."/>
            <person name="Bulgheresi S."/>
            <person name="Fussmann M."/>
            <person name="Herbold C."/>
            <person name="Seah B.K.B."/>
            <person name="Antony C.Paul."/>
            <person name="Liu D."/>
            <person name="Belitz A."/>
            <person name="Weber M."/>
        </authorList>
    </citation>
    <scope>NUCLEOTIDE SEQUENCE [LARGE SCALE GENOMIC DNA]</scope>
    <source>
        <strain evidence="2">G_D</strain>
    </source>
</reference>
<keyword evidence="3" id="KW-1185">Reference proteome</keyword>